<organism evidence="5 6">
    <name type="scientific">Thermomonospora echinospora</name>
    <dbReference type="NCBI Taxonomy" id="1992"/>
    <lineage>
        <taxon>Bacteria</taxon>
        <taxon>Bacillati</taxon>
        <taxon>Actinomycetota</taxon>
        <taxon>Actinomycetes</taxon>
        <taxon>Streptosporangiales</taxon>
        <taxon>Thermomonosporaceae</taxon>
        <taxon>Thermomonospora</taxon>
    </lineage>
</organism>
<keyword evidence="3" id="KW-0949">S-adenosyl-L-methionine</keyword>
<dbReference type="PANTHER" id="PTHR43464:SF19">
    <property type="entry name" value="UBIQUINONE BIOSYNTHESIS O-METHYLTRANSFERASE, MITOCHONDRIAL"/>
    <property type="match status" value="1"/>
</dbReference>
<feature type="domain" description="Methyltransferase" evidence="4">
    <location>
        <begin position="84"/>
        <end position="171"/>
    </location>
</feature>
<sequence>MDTPAKGCLDYGAAAESPQVPGVDGFGELLRDCYRAGARRGVARQVIERSDGFVSVEDAFRYFTRPDEWMVPERRAVELAAGRVLDVGCGAGRHMIAMRNCQEVVGIDPSPGAVEVARSRGLDARLGTVQRPGDLGTFDTIMLLGGNLGLLGSREQAPKVLGSLARLARPGARMYAIGRDPYAVRPPEHLRYHDTNRKAGRMPGQVRMRLRYRCWASAWFDRLMVSPYELEMLVTGSPWRLLDCSAVYATGFFLAELQHVGTQRAITDAPATTPPQRSRS</sequence>
<dbReference type="Pfam" id="PF13649">
    <property type="entry name" value="Methyltransf_25"/>
    <property type="match status" value="1"/>
</dbReference>
<dbReference type="SUPFAM" id="SSF53335">
    <property type="entry name" value="S-adenosyl-L-methionine-dependent methyltransferases"/>
    <property type="match status" value="1"/>
</dbReference>
<dbReference type="GO" id="GO:0008168">
    <property type="term" value="F:methyltransferase activity"/>
    <property type="evidence" value="ECO:0007669"/>
    <property type="project" value="UniProtKB-KW"/>
</dbReference>
<dbReference type="PANTHER" id="PTHR43464">
    <property type="entry name" value="METHYLTRANSFERASE"/>
    <property type="match status" value="1"/>
</dbReference>
<dbReference type="AlphaFoldDB" id="A0A1H6CA79"/>
<evidence type="ECO:0000259" key="4">
    <source>
        <dbReference type="Pfam" id="PF13649"/>
    </source>
</evidence>
<dbReference type="GO" id="GO:0032259">
    <property type="term" value="P:methylation"/>
    <property type="evidence" value="ECO:0007669"/>
    <property type="project" value="UniProtKB-KW"/>
</dbReference>
<dbReference type="OrthoDB" id="279734at2"/>
<keyword evidence="6" id="KW-1185">Reference proteome</keyword>
<dbReference type="Proteomes" id="UP000236723">
    <property type="component" value="Unassembled WGS sequence"/>
</dbReference>
<accession>A0A1H6CA79</accession>
<keyword evidence="2 5" id="KW-0808">Transferase</keyword>
<dbReference type="InterPro" id="IPR029063">
    <property type="entry name" value="SAM-dependent_MTases_sf"/>
</dbReference>
<reference evidence="6" key="1">
    <citation type="submission" date="2016-10" db="EMBL/GenBank/DDBJ databases">
        <authorList>
            <person name="Varghese N."/>
            <person name="Submissions S."/>
        </authorList>
    </citation>
    <scope>NUCLEOTIDE SEQUENCE [LARGE SCALE GENOMIC DNA]</scope>
    <source>
        <strain evidence="6">DSM 43163</strain>
    </source>
</reference>
<dbReference type="EMBL" id="FNVO01000009">
    <property type="protein sequence ID" value="SEG69812.1"/>
    <property type="molecule type" value="Genomic_DNA"/>
</dbReference>
<protein>
    <submittedName>
        <fullName evidence="5">Methyltransferase domain-containing protein</fullName>
    </submittedName>
</protein>
<evidence type="ECO:0000313" key="6">
    <source>
        <dbReference type="Proteomes" id="UP000236723"/>
    </source>
</evidence>
<name>A0A1H6CA79_9ACTN</name>
<gene>
    <name evidence="5" type="ORF">SAMN04489712_109117</name>
</gene>
<dbReference type="InterPro" id="IPR041698">
    <property type="entry name" value="Methyltransf_25"/>
</dbReference>
<keyword evidence="1 5" id="KW-0489">Methyltransferase</keyword>
<proteinExistence type="predicted"/>
<dbReference type="CDD" id="cd02440">
    <property type="entry name" value="AdoMet_MTases"/>
    <property type="match status" value="1"/>
</dbReference>
<dbReference type="Gene3D" id="3.40.50.150">
    <property type="entry name" value="Vaccinia Virus protein VP39"/>
    <property type="match status" value="1"/>
</dbReference>
<dbReference type="RefSeq" id="WP_103939566.1">
    <property type="nucleotide sequence ID" value="NZ_FNVO01000009.1"/>
</dbReference>
<evidence type="ECO:0000256" key="2">
    <source>
        <dbReference type="ARBA" id="ARBA00022679"/>
    </source>
</evidence>
<evidence type="ECO:0000256" key="1">
    <source>
        <dbReference type="ARBA" id="ARBA00022603"/>
    </source>
</evidence>
<evidence type="ECO:0000313" key="5">
    <source>
        <dbReference type="EMBL" id="SEG69812.1"/>
    </source>
</evidence>
<evidence type="ECO:0000256" key="3">
    <source>
        <dbReference type="ARBA" id="ARBA00022691"/>
    </source>
</evidence>